<keyword evidence="1" id="KW-0812">Transmembrane</keyword>
<evidence type="ECO:0000256" key="1">
    <source>
        <dbReference type="SAM" id="Phobius"/>
    </source>
</evidence>
<protein>
    <recommendedName>
        <fullName evidence="4">DUF4760 domain-containing protein</fullName>
    </recommendedName>
</protein>
<sequence length="182" mass="21188">MQSIISIISVCVTLLLGVAGLIFNSYVQRKTHSISVITKTRLARREKTKDLLAKMIKLSDTKYLDCLDEKEKKDVISSLAEVSSMIRAEYTRTYHCDIELIDLTEQLKDKVISYLRGTTSQEELMKARNEFIKTFDIYIQTEWQRIKLETVGKMKKNSKPTWDEINHSFHEKYDSLSGKKQK</sequence>
<evidence type="ECO:0000313" key="3">
    <source>
        <dbReference type="Proteomes" id="UP000593591"/>
    </source>
</evidence>
<gene>
    <name evidence="2" type="ORF">DYE49_02545</name>
</gene>
<dbReference type="AlphaFoldDB" id="A0A7M1XIU2"/>
<name>A0A7M1XIU2_9SPIR</name>
<evidence type="ECO:0008006" key="4">
    <source>
        <dbReference type="Google" id="ProtNLM"/>
    </source>
</evidence>
<proteinExistence type="predicted"/>
<keyword evidence="1" id="KW-1133">Transmembrane helix</keyword>
<keyword evidence="1" id="KW-0472">Membrane</keyword>
<evidence type="ECO:0000313" key="2">
    <source>
        <dbReference type="EMBL" id="QOS39393.1"/>
    </source>
</evidence>
<dbReference type="EMBL" id="CP031517">
    <property type="protein sequence ID" value="QOS39393.1"/>
    <property type="molecule type" value="Genomic_DNA"/>
</dbReference>
<dbReference type="KEGG" id="trc:DYE49_02545"/>
<reference evidence="2 3" key="1">
    <citation type="submission" date="2018-08" db="EMBL/GenBank/DDBJ databases">
        <title>The first complete genome of Treponema rectale (CHPAT), a commensal spirochete of the bovine rectum.</title>
        <authorList>
            <person name="Staton G.J."/>
            <person name="Clegg S.R."/>
            <person name="Carter S.D."/>
            <person name="Radford A.D."/>
            <person name="Darby A."/>
            <person name="Hall N."/>
            <person name="Birtles R.J."/>
            <person name="Evans N.J."/>
        </authorList>
    </citation>
    <scope>NUCLEOTIDE SEQUENCE [LARGE SCALE GENOMIC DNA]</scope>
    <source>
        <strain evidence="2 3">CHPA</strain>
    </source>
</reference>
<organism evidence="2 3">
    <name type="scientific">Treponema rectale</name>
    <dbReference type="NCBI Taxonomy" id="744512"/>
    <lineage>
        <taxon>Bacteria</taxon>
        <taxon>Pseudomonadati</taxon>
        <taxon>Spirochaetota</taxon>
        <taxon>Spirochaetia</taxon>
        <taxon>Spirochaetales</taxon>
        <taxon>Treponemataceae</taxon>
        <taxon>Treponema</taxon>
    </lineage>
</organism>
<dbReference type="Proteomes" id="UP000593591">
    <property type="component" value="Chromosome"/>
</dbReference>
<feature type="transmembrane region" description="Helical" evidence="1">
    <location>
        <begin position="6"/>
        <end position="27"/>
    </location>
</feature>
<accession>A0A7M1XIU2</accession>